<keyword evidence="3" id="KW-1185">Reference proteome</keyword>
<dbReference type="Proteomes" id="UP000317243">
    <property type="component" value="Unassembled WGS sequence"/>
</dbReference>
<sequence>MHAFHPLSEWFSMIPLRTYVVPLLTLAVGLSVSNLQAQPPGGPNAPDIELVDRFDANGDGWLNADERKAALRAMERMRETMGGNRRGGPGGFGGPPGGPPGGGRGRGGRPEGSPGPRVNVNNVDVIEDADLYDPNVLRTLFIEFESDDWEQEMAAFKPTDVEIPATLIVDEETYPEIGVSFRGSSSFFMIPEGSKRSLNLSIDFIHDKQRLNGYRTMNLLNCNGDASMMSSLLYSHIAGEKLATPKVNFMKVVINGRSWGIYANSQQFNKDFLKDFYDTKKGTRWKVSGSPNGDAGLRYLGEEIEPYRERYEMKSNDDEDAWRDLIHLCKVLNTTPQQDLPEKLEGILDIDGVLWFLAVDVALVNSDGYWTRASDYNIYQDRDGKFHILPHDMNEAFHDHQGRGPGGPPDGGFLGFGPPGGDGPGRPDFRDRGPRDGDRQRGRGDQFGDRRGFGGPEDGGPPPGFEDREGRGRSGRGFGPPGGGERPSVTLDPLVGLDSDRFPLRSKLLANEELRTRYLQYVRLIAAKYLDWDYLGPHVDSSRKLIEREVRQDTRKLASFEEFQRATDMKNGELKQFCEQRADYLLGLEVIKNLPKDTSTQQSLR</sequence>
<evidence type="ECO:0000313" key="3">
    <source>
        <dbReference type="Proteomes" id="UP000317243"/>
    </source>
</evidence>
<dbReference type="Pfam" id="PF08757">
    <property type="entry name" value="CotH"/>
    <property type="match status" value="2"/>
</dbReference>
<proteinExistence type="predicted"/>
<dbReference type="PANTHER" id="PTHR40050">
    <property type="entry name" value="INNER SPORE COAT PROTEIN H"/>
    <property type="match status" value="1"/>
</dbReference>
<protein>
    <submittedName>
        <fullName evidence="2">CotH protein</fullName>
    </submittedName>
</protein>
<evidence type="ECO:0000313" key="2">
    <source>
        <dbReference type="EMBL" id="TWT50065.1"/>
    </source>
</evidence>
<dbReference type="EMBL" id="SIHI01000014">
    <property type="protein sequence ID" value="TWT50065.1"/>
    <property type="molecule type" value="Genomic_DNA"/>
</dbReference>
<name>A0A5C5WIZ3_9PLAN</name>
<feature type="compositionally biased region" description="Gly residues" evidence="1">
    <location>
        <begin position="84"/>
        <end position="105"/>
    </location>
</feature>
<feature type="region of interest" description="Disordered" evidence="1">
    <location>
        <begin position="396"/>
        <end position="490"/>
    </location>
</feature>
<dbReference type="InterPro" id="IPR014867">
    <property type="entry name" value="Spore_coat_CotH_CotH2/3/7"/>
</dbReference>
<evidence type="ECO:0000256" key="1">
    <source>
        <dbReference type="SAM" id="MobiDB-lite"/>
    </source>
</evidence>
<dbReference type="PANTHER" id="PTHR40050:SF1">
    <property type="entry name" value="INNER SPORE COAT PROTEIN H"/>
    <property type="match status" value="1"/>
</dbReference>
<gene>
    <name evidence="2" type="ORF">KOR42_36110</name>
</gene>
<dbReference type="AlphaFoldDB" id="A0A5C5WIZ3"/>
<feature type="region of interest" description="Disordered" evidence="1">
    <location>
        <begin position="80"/>
        <end position="120"/>
    </location>
</feature>
<reference evidence="2 3" key="1">
    <citation type="submission" date="2019-02" db="EMBL/GenBank/DDBJ databases">
        <title>Deep-cultivation of Planctomycetes and their phenomic and genomic characterization uncovers novel biology.</title>
        <authorList>
            <person name="Wiegand S."/>
            <person name="Jogler M."/>
            <person name="Boedeker C."/>
            <person name="Pinto D."/>
            <person name="Vollmers J."/>
            <person name="Rivas-Marin E."/>
            <person name="Kohn T."/>
            <person name="Peeters S.H."/>
            <person name="Heuer A."/>
            <person name="Rast P."/>
            <person name="Oberbeckmann S."/>
            <person name="Bunk B."/>
            <person name="Jeske O."/>
            <person name="Meyerdierks A."/>
            <person name="Storesund J.E."/>
            <person name="Kallscheuer N."/>
            <person name="Luecker S."/>
            <person name="Lage O.M."/>
            <person name="Pohl T."/>
            <person name="Merkel B.J."/>
            <person name="Hornburger P."/>
            <person name="Mueller R.-W."/>
            <person name="Bruemmer F."/>
            <person name="Labrenz M."/>
            <person name="Spormann A.M."/>
            <person name="Op Den Camp H."/>
            <person name="Overmann J."/>
            <person name="Amann R."/>
            <person name="Jetten M.S.M."/>
            <person name="Mascher T."/>
            <person name="Medema M.H."/>
            <person name="Devos D.P."/>
            <person name="Kaster A.-K."/>
            <person name="Ovreas L."/>
            <person name="Rohde M."/>
            <person name="Galperin M.Y."/>
            <person name="Jogler C."/>
        </authorList>
    </citation>
    <scope>NUCLEOTIDE SEQUENCE [LARGE SCALE GENOMIC DNA]</scope>
    <source>
        <strain evidence="2 3">KOR42</strain>
    </source>
</reference>
<comment type="caution">
    <text evidence="2">The sequence shown here is derived from an EMBL/GenBank/DDBJ whole genome shotgun (WGS) entry which is preliminary data.</text>
</comment>
<feature type="compositionally biased region" description="Gly residues" evidence="1">
    <location>
        <begin position="403"/>
        <end position="424"/>
    </location>
</feature>
<feature type="compositionally biased region" description="Basic and acidic residues" evidence="1">
    <location>
        <begin position="425"/>
        <end position="452"/>
    </location>
</feature>
<organism evidence="2 3">
    <name type="scientific">Thalassoglobus neptunius</name>
    <dbReference type="NCBI Taxonomy" id="1938619"/>
    <lineage>
        <taxon>Bacteria</taxon>
        <taxon>Pseudomonadati</taxon>
        <taxon>Planctomycetota</taxon>
        <taxon>Planctomycetia</taxon>
        <taxon>Planctomycetales</taxon>
        <taxon>Planctomycetaceae</taxon>
        <taxon>Thalassoglobus</taxon>
    </lineage>
</organism>
<feature type="compositionally biased region" description="Gly residues" evidence="1">
    <location>
        <begin position="475"/>
        <end position="485"/>
    </location>
</feature>
<accession>A0A5C5WIZ3</accession>